<feature type="transmembrane region" description="Helical" evidence="7">
    <location>
        <begin position="51"/>
        <end position="76"/>
    </location>
</feature>
<gene>
    <name evidence="10" type="ORF">ACFOZY_10145</name>
</gene>
<feature type="transmembrane region" description="Helical" evidence="7">
    <location>
        <begin position="239"/>
        <end position="258"/>
    </location>
</feature>
<dbReference type="PANTHER" id="PTHR43394">
    <property type="entry name" value="ATP-DEPENDENT PERMEASE MDL1, MITOCHONDRIAL"/>
    <property type="match status" value="1"/>
</dbReference>
<evidence type="ECO:0000313" key="11">
    <source>
        <dbReference type="Proteomes" id="UP001595817"/>
    </source>
</evidence>
<proteinExistence type="predicted"/>
<dbReference type="InterPro" id="IPR003593">
    <property type="entry name" value="AAA+_ATPase"/>
</dbReference>
<sequence>MKTVFSFIKPYKWAFIIAFFFMLTELAVELIQPLLIAKIIDEGIMQQNQQVVIVWGCVMMALAIFAFLSGVINSYFASHVAHSFSFDLRQALFRKVQSFTMETFTKFPTAGLITRMTSDITVVQQTVYMCLRIMMRAPLLVFGSIIMSFIVNAKLAIWLTVGAPFLLIFLYFTVKKGINSFSTVQARLDRLNRVIQENLQAVRLVKAYLRGTYESKRFGKIAGNLKVDTVSAMRLMETILPILLFVLNVSLLVVLWFGAGQIETGNAQVGELVAIVNYAMRMTGSFSMFAFIIMAFSRSKASAERMEEVLKAKGIEDTWNRNLSDHGTGEIEFEQVSFTYPNTEAHVLKDISFRLKPGEKLAIMGATGSGKSTLLNLIPRFFEAVEGRVLVDGKDVKEWPLKQLREKIGLVPQQSVLFTGTILNNLAWGKKDATEEELIESAKKAQIHHSIMNFPKGYETRVGQKGVNLSGGQKQRLSIARALVRKPAILLLDDSTSALDVKTEAALWDALGDEESTMLVVTQKIRTAKEADRILLLQDGHVSAYGTHETLLKGSELYRQIAESQNEEEVDRHASRNS</sequence>
<dbReference type="InterPro" id="IPR027417">
    <property type="entry name" value="P-loop_NTPase"/>
</dbReference>
<comment type="subcellular location">
    <subcellularLocation>
        <location evidence="1">Cell membrane</location>
        <topology evidence="1">Multi-pass membrane protein</topology>
    </subcellularLocation>
</comment>
<dbReference type="InterPro" id="IPR017871">
    <property type="entry name" value="ABC_transporter-like_CS"/>
</dbReference>
<dbReference type="EMBL" id="JBHSEC010000019">
    <property type="protein sequence ID" value="MFC4410774.1"/>
    <property type="molecule type" value="Genomic_DNA"/>
</dbReference>
<evidence type="ECO:0000256" key="7">
    <source>
        <dbReference type="SAM" id="Phobius"/>
    </source>
</evidence>
<dbReference type="SMART" id="SM00382">
    <property type="entry name" value="AAA"/>
    <property type="match status" value="1"/>
</dbReference>
<dbReference type="Gene3D" id="1.20.1560.10">
    <property type="entry name" value="ABC transporter type 1, transmembrane domain"/>
    <property type="match status" value="1"/>
</dbReference>
<keyword evidence="5 7" id="KW-1133">Transmembrane helix</keyword>
<protein>
    <submittedName>
        <fullName evidence="10">ABC transporter ATP-binding protein</fullName>
    </submittedName>
</protein>
<dbReference type="SUPFAM" id="SSF90123">
    <property type="entry name" value="ABC transporter transmembrane region"/>
    <property type="match status" value="1"/>
</dbReference>
<evidence type="ECO:0000256" key="3">
    <source>
        <dbReference type="ARBA" id="ARBA00022741"/>
    </source>
</evidence>
<evidence type="ECO:0000259" key="9">
    <source>
        <dbReference type="PROSITE" id="PS50929"/>
    </source>
</evidence>
<dbReference type="InterPro" id="IPR036640">
    <property type="entry name" value="ABC1_TM_sf"/>
</dbReference>
<organism evidence="10 11">
    <name type="scientific">Chungangia koreensis</name>
    <dbReference type="NCBI Taxonomy" id="752657"/>
    <lineage>
        <taxon>Bacteria</taxon>
        <taxon>Bacillati</taxon>
        <taxon>Bacillota</taxon>
        <taxon>Bacilli</taxon>
        <taxon>Lactobacillales</taxon>
        <taxon>Chungangia</taxon>
    </lineage>
</organism>
<dbReference type="RefSeq" id="WP_378154994.1">
    <property type="nucleotide sequence ID" value="NZ_JBHSEC010000019.1"/>
</dbReference>
<dbReference type="Gene3D" id="3.40.50.300">
    <property type="entry name" value="P-loop containing nucleotide triphosphate hydrolases"/>
    <property type="match status" value="1"/>
</dbReference>
<dbReference type="GO" id="GO:0005524">
    <property type="term" value="F:ATP binding"/>
    <property type="evidence" value="ECO:0007669"/>
    <property type="project" value="UniProtKB-KW"/>
</dbReference>
<dbReference type="SUPFAM" id="SSF52540">
    <property type="entry name" value="P-loop containing nucleoside triphosphate hydrolases"/>
    <property type="match status" value="1"/>
</dbReference>
<evidence type="ECO:0000259" key="8">
    <source>
        <dbReference type="PROSITE" id="PS50893"/>
    </source>
</evidence>
<comment type="caution">
    <text evidence="10">The sequence shown here is derived from an EMBL/GenBank/DDBJ whole genome shotgun (WGS) entry which is preliminary data.</text>
</comment>
<dbReference type="Proteomes" id="UP001595817">
    <property type="component" value="Unassembled WGS sequence"/>
</dbReference>
<name>A0ABV8X6K5_9LACT</name>
<feature type="domain" description="ABC transmembrane type-1" evidence="9">
    <location>
        <begin position="16"/>
        <end position="298"/>
    </location>
</feature>
<keyword evidence="11" id="KW-1185">Reference proteome</keyword>
<dbReference type="PROSITE" id="PS50929">
    <property type="entry name" value="ABC_TM1F"/>
    <property type="match status" value="1"/>
</dbReference>
<keyword evidence="2 7" id="KW-0812">Transmembrane</keyword>
<evidence type="ECO:0000256" key="5">
    <source>
        <dbReference type="ARBA" id="ARBA00022989"/>
    </source>
</evidence>
<feature type="transmembrane region" description="Helical" evidence="7">
    <location>
        <begin position="133"/>
        <end position="150"/>
    </location>
</feature>
<accession>A0ABV8X6K5</accession>
<keyword evidence="3" id="KW-0547">Nucleotide-binding</keyword>
<dbReference type="PROSITE" id="PS00211">
    <property type="entry name" value="ABC_TRANSPORTER_1"/>
    <property type="match status" value="1"/>
</dbReference>
<dbReference type="Pfam" id="PF00664">
    <property type="entry name" value="ABC_membrane"/>
    <property type="match status" value="1"/>
</dbReference>
<feature type="domain" description="ABC transporter" evidence="8">
    <location>
        <begin position="331"/>
        <end position="564"/>
    </location>
</feature>
<evidence type="ECO:0000256" key="2">
    <source>
        <dbReference type="ARBA" id="ARBA00022692"/>
    </source>
</evidence>
<evidence type="ECO:0000256" key="1">
    <source>
        <dbReference type="ARBA" id="ARBA00004651"/>
    </source>
</evidence>
<dbReference type="InterPro" id="IPR003439">
    <property type="entry name" value="ABC_transporter-like_ATP-bd"/>
</dbReference>
<keyword evidence="6 7" id="KW-0472">Membrane</keyword>
<reference evidence="11" key="1">
    <citation type="journal article" date="2019" name="Int. J. Syst. Evol. Microbiol.">
        <title>The Global Catalogue of Microorganisms (GCM) 10K type strain sequencing project: providing services to taxonomists for standard genome sequencing and annotation.</title>
        <authorList>
            <consortium name="The Broad Institute Genomics Platform"/>
            <consortium name="The Broad Institute Genome Sequencing Center for Infectious Disease"/>
            <person name="Wu L."/>
            <person name="Ma J."/>
        </authorList>
    </citation>
    <scope>NUCLEOTIDE SEQUENCE [LARGE SCALE GENOMIC DNA]</scope>
    <source>
        <strain evidence="11">CCUG 59778</strain>
    </source>
</reference>
<evidence type="ECO:0000256" key="4">
    <source>
        <dbReference type="ARBA" id="ARBA00022840"/>
    </source>
</evidence>
<feature type="transmembrane region" description="Helical" evidence="7">
    <location>
        <begin position="278"/>
        <end position="296"/>
    </location>
</feature>
<dbReference type="CDD" id="cd18548">
    <property type="entry name" value="ABC_6TM_Tm287_like"/>
    <property type="match status" value="1"/>
</dbReference>
<dbReference type="InterPro" id="IPR011527">
    <property type="entry name" value="ABC1_TM_dom"/>
</dbReference>
<keyword evidence="4 10" id="KW-0067">ATP-binding</keyword>
<dbReference type="InterPro" id="IPR039421">
    <property type="entry name" value="Type_1_exporter"/>
</dbReference>
<dbReference type="PANTHER" id="PTHR43394:SF1">
    <property type="entry name" value="ATP-BINDING CASSETTE SUB-FAMILY B MEMBER 10, MITOCHONDRIAL"/>
    <property type="match status" value="1"/>
</dbReference>
<dbReference type="PROSITE" id="PS50893">
    <property type="entry name" value="ABC_TRANSPORTER_2"/>
    <property type="match status" value="1"/>
</dbReference>
<dbReference type="Pfam" id="PF00005">
    <property type="entry name" value="ABC_tran"/>
    <property type="match status" value="1"/>
</dbReference>
<evidence type="ECO:0000313" key="10">
    <source>
        <dbReference type="EMBL" id="MFC4410774.1"/>
    </source>
</evidence>
<evidence type="ECO:0000256" key="6">
    <source>
        <dbReference type="ARBA" id="ARBA00023136"/>
    </source>
</evidence>